<dbReference type="PANTHER" id="PTHR46577:SF1">
    <property type="entry name" value="HTH-TYPE TRANSCRIPTIONAL REGULATORY PROTEIN GABR"/>
    <property type="match status" value="1"/>
</dbReference>
<comment type="caution">
    <text evidence="7">The sequence shown here is derived from an EMBL/GenBank/DDBJ whole genome shotgun (WGS) entry which is preliminary data.</text>
</comment>
<dbReference type="InterPro" id="IPR015421">
    <property type="entry name" value="PyrdxlP-dep_Trfase_major"/>
</dbReference>
<evidence type="ECO:0000256" key="1">
    <source>
        <dbReference type="ARBA" id="ARBA00005384"/>
    </source>
</evidence>
<reference evidence="7 8" key="1">
    <citation type="submission" date="2017-10" db="EMBL/GenBank/DDBJ databases">
        <title>Genomics of the genus Arcobacter.</title>
        <authorList>
            <person name="Perez-Cataluna A."/>
            <person name="Figueras M.J."/>
        </authorList>
    </citation>
    <scope>NUCLEOTIDE SEQUENCE [LARGE SCALE GENOMIC DNA]</scope>
    <source>
        <strain evidence="7 8">CECT 8993</strain>
    </source>
</reference>
<organism evidence="7 8">
    <name type="scientific">Halarcobacter ebronensis</name>
    <dbReference type="NCBI Taxonomy" id="1462615"/>
    <lineage>
        <taxon>Bacteria</taxon>
        <taxon>Pseudomonadati</taxon>
        <taxon>Campylobacterota</taxon>
        <taxon>Epsilonproteobacteria</taxon>
        <taxon>Campylobacterales</taxon>
        <taxon>Arcobacteraceae</taxon>
        <taxon>Halarcobacter</taxon>
    </lineage>
</organism>
<name>A0A4Q0Y946_9BACT</name>
<evidence type="ECO:0000259" key="6">
    <source>
        <dbReference type="PROSITE" id="PS50949"/>
    </source>
</evidence>
<dbReference type="GO" id="GO:0003677">
    <property type="term" value="F:DNA binding"/>
    <property type="evidence" value="ECO:0007669"/>
    <property type="project" value="UniProtKB-KW"/>
</dbReference>
<dbReference type="InterPro" id="IPR015424">
    <property type="entry name" value="PyrdxlP-dep_Trfase"/>
</dbReference>
<evidence type="ECO:0000256" key="5">
    <source>
        <dbReference type="ARBA" id="ARBA00023163"/>
    </source>
</evidence>
<dbReference type="Gene3D" id="1.10.10.10">
    <property type="entry name" value="Winged helix-like DNA-binding domain superfamily/Winged helix DNA-binding domain"/>
    <property type="match status" value="1"/>
</dbReference>
<dbReference type="SUPFAM" id="SSF53383">
    <property type="entry name" value="PLP-dependent transferases"/>
    <property type="match status" value="1"/>
</dbReference>
<keyword evidence="5" id="KW-0804">Transcription</keyword>
<dbReference type="Pfam" id="PF00392">
    <property type="entry name" value="GntR"/>
    <property type="match status" value="1"/>
</dbReference>
<dbReference type="RefSeq" id="WP_128982799.1">
    <property type="nucleotide sequence ID" value="NZ_PDKJ01000015.1"/>
</dbReference>
<evidence type="ECO:0000256" key="3">
    <source>
        <dbReference type="ARBA" id="ARBA00023015"/>
    </source>
</evidence>
<evidence type="ECO:0000256" key="4">
    <source>
        <dbReference type="ARBA" id="ARBA00023125"/>
    </source>
</evidence>
<protein>
    <submittedName>
        <fullName evidence="7">GntR family transcriptional regulator</fullName>
    </submittedName>
</protein>
<comment type="similarity">
    <text evidence="1">In the C-terminal section; belongs to the class-I pyridoxal-phosphate-dependent aminotransferase family.</text>
</comment>
<evidence type="ECO:0000256" key="2">
    <source>
        <dbReference type="ARBA" id="ARBA00022898"/>
    </source>
</evidence>
<dbReference type="CDD" id="cd07377">
    <property type="entry name" value="WHTH_GntR"/>
    <property type="match status" value="1"/>
</dbReference>
<dbReference type="EMBL" id="PDKJ01000015">
    <property type="protein sequence ID" value="RXJ66385.1"/>
    <property type="molecule type" value="Genomic_DNA"/>
</dbReference>
<proteinExistence type="inferred from homology"/>
<dbReference type="Pfam" id="PF00155">
    <property type="entry name" value="Aminotran_1_2"/>
    <property type="match status" value="1"/>
</dbReference>
<dbReference type="SUPFAM" id="SSF46785">
    <property type="entry name" value="Winged helix' DNA-binding domain"/>
    <property type="match status" value="1"/>
</dbReference>
<gene>
    <name evidence="7" type="ORF">CRV08_12955</name>
</gene>
<dbReference type="InterPro" id="IPR036388">
    <property type="entry name" value="WH-like_DNA-bd_sf"/>
</dbReference>
<dbReference type="SMART" id="SM00345">
    <property type="entry name" value="HTH_GNTR"/>
    <property type="match status" value="1"/>
</dbReference>
<keyword evidence="4" id="KW-0238">DNA-binding</keyword>
<feature type="domain" description="HTH gntR-type" evidence="6">
    <location>
        <begin position="10"/>
        <end position="77"/>
    </location>
</feature>
<dbReference type="Proteomes" id="UP000290172">
    <property type="component" value="Unassembled WGS sequence"/>
</dbReference>
<dbReference type="InterPro" id="IPR051446">
    <property type="entry name" value="HTH_trans_reg/aminotransferase"/>
</dbReference>
<dbReference type="GO" id="GO:0003700">
    <property type="term" value="F:DNA-binding transcription factor activity"/>
    <property type="evidence" value="ECO:0007669"/>
    <property type="project" value="InterPro"/>
</dbReference>
<dbReference type="CDD" id="cd00609">
    <property type="entry name" value="AAT_like"/>
    <property type="match status" value="1"/>
</dbReference>
<evidence type="ECO:0000313" key="8">
    <source>
        <dbReference type="Proteomes" id="UP000290172"/>
    </source>
</evidence>
<dbReference type="PANTHER" id="PTHR46577">
    <property type="entry name" value="HTH-TYPE TRANSCRIPTIONAL REGULATORY PROTEIN GABR"/>
    <property type="match status" value="1"/>
</dbReference>
<dbReference type="PROSITE" id="PS50949">
    <property type="entry name" value="HTH_GNTR"/>
    <property type="match status" value="1"/>
</dbReference>
<keyword evidence="2" id="KW-0663">Pyridoxal phosphate</keyword>
<keyword evidence="3" id="KW-0805">Transcription regulation</keyword>
<evidence type="ECO:0000313" key="7">
    <source>
        <dbReference type="EMBL" id="RXJ66385.1"/>
    </source>
</evidence>
<dbReference type="AlphaFoldDB" id="A0A4Q0Y946"/>
<dbReference type="InterPro" id="IPR036390">
    <property type="entry name" value="WH_DNA-bd_sf"/>
</dbReference>
<dbReference type="InterPro" id="IPR004839">
    <property type="entry name" value="Aminotransferase_I/II_large"/>
</dbReference>
<accession>A0A4Q0Y946</accession>
<dbReference type="GO" id="GO:0030170">
    <property type="term" value="F:pyridoxal phosphate binding"/>
    <property type="evidence" value="ECO:0007669"/>
    <property type="project" value="InterPro"/>
</dbReference>
<sequence length="462" mass="54089">MYNIDPNSKKPIYLQLYEEIKKDIQTNLKAGEKLPSIRKMTTDYKISKNTVQTAYNQLFAEGYIESIPQSGYFVSENLYDSFKKEKEVDLENKTTDDIVKYDFYPACLSADTFPKKTWLRLYNKVLKSSLNLGVYHNNQGDIELREQIVKYLKSSRSVNCTIENIVLTSGFADSMFIVSKILKDEIKKIAFETPSYRVAKKVFEQHNFEIEEIEVQQNGINLKQLKKSKAKLLYLTPSHQYFFGVTTPIANRIEIINWAKENNSYIIEDDYDSELSYNNKPIPAMQGINNNTQVIYTGTFSKSLSPSLRIAYLVLPVKLLEKYKKEFDYPFSNIPIDTQKTLALFIKEGFWDRHLRKVRTQNKKKHDILKEELLNTMGKDIKILKEGSGLNILIKSMVNIDLLKFQEECRKNYIKIYLREISKEQTVLSMGFGSFKEEELKKAIKMFYTLWQKEKRDKNIKD</sequence>
<dbReference type="InterPro" id="IPR000524">
    <property type="entry name" value="Tscrpt_reg_HTH_GntR"/>
</dbReference>
<dbReference type="Gene3D" id="3.40.640.10">
    <property type="entry name" value="Type I PLP-dependent aspartate aminotransferase-like (Major domain)"/>
    <property type="match status" value="1"/>
</dbReference>